<organism evidence="1 2">
    <name type="scientific">Falsiroseomonas algicola</name>
    <dbReference type="NCBI Taxonomy" id="2716930"/>
    <lineage>
        <taxon>Bacteria</taxon>
        <taxon>Pseudomonadati</taxon>
        <taxon>Pseudomonadota</taxon>
        <taxon>Alphaproteobacteria</taxon>
        <taxon>Acetobacterales</taxon>
        <taxon>Roseomonadaceae</taxon>
        <taxon>Falsiroseomonas</taxon>
    </lineage>
</organism>
<evidence type="ECO:0000313" key="1">
    <source>
        <dbReference type="EMBL" id="NGM20446.1"/>
    </source>
</evidence>
<keyword evidence="2" id="KW-1185">Reference proteome</keyword>
<dbReference type="EMBL" id="JAAIKB010000003">
    <property type="protein sequence ID" value="NGM20446.1"/>
    <property type="molecule type" value="Genomic_DNA"/>
</dbReference>
<gene>
    <name evidence="1" type="ORF">G3576_10510</name>
</gene>
<dbReference type="AlphaFoldDB" id="A0A6M1LJC7"/>
<name>A0A6M1LJC7_9PROT</name>
<proteinExistence type="predicted"/>
<reference evidence="1 2" key="1">
    <citation type="submission" date="2020-03" db="EMBL/GenBank/DDBJ databases">
        <title>Roseomonas stagni sp. nov., isolated from pond water in Japan.</title>
        <authorList>
            <person name="Furuhata K."/>
            <person name="Miyamoto H."/>
            <person name="Goto K."/>
        </authorList>
    </citation>
    <scope>NUCLEOTIDE SEQUENCE [LARGE SCALE GENOMIC DNA]</scope>
    <source>
        <strain evidence="1 2">PeD5</strain>
    </source>
</reference>
<evidence type="ECO:0000313" key="2">
    <source>
        <dbReference type="Proteomes" id="UP000475385"/>
    </source>
</evidence>
<protein>
    <submittedName>
        <fullName evidence="1">Uncharacterized protein</fullName>
    </submittedName>
</protein>
<dbReference type="Proteomes" id="UP000475385">
    <property type="component" value="Unassembled WGS sequence"/>
</dbReference>
<sequence>MPVTIPVLDLDILPSEPAGLRARKRALERDLDRMLELRGPVTEVRRLVADLDRVAAELARSLRGVTSQQATDHHLHN</sequence>
<accession>A0A6M1LJC7</accession>
<comment type="caution">
    <text evidence="1">The sequence shown here is derived from an EMBL/GenBank/DDBJ whole genome shotgun (WGS) entry which is preliminary data.</text>
</comment>
<dbReference type="RefSeq" id="WP_164694339.1">
    <property type="nucleotide sequence ID" value="NZ_JAAIKB010000003.1"/>
</dbReference>